<keyword evidence="2" id="KW-0808">Transferase</keyword>
<dbReference type="InterPro" id="IPR029063">
    <property type="entry name" value="SAM-dependent_MTases_sf"/>
</dbReference>
<comment type="caution">
    <text evidence="2">The sequence shown here is derived from an EMBL/GenBank/DDBJ whole genome shotgun (WGS) entry which is preliminary data.</text>
</comment>
<dbReference type="InterPro" id="IPR013216">
    <property type="entry name" value="Methyltransf_11"/>
</dbReference>
<dbReference type="CDD" id="cd02440">
    <property type="entry name" value="AdoMet_MTases"/>
    <property type="match status" value="1"/>
</dbReference>
<dbReference type="GO" id="GO:0008168">
    <property type="term" value="F:methyltransferase activity"/>
    <property type="evidence" value="ECO:0007669"/>
    <property type="project" value="UniProtKB-KW"/>
</dbReference>
<evidence type="ECO:0000313" key="3">
    <source>
        <dbReference type="Proteomes" id="UP001199916"/>
    </source>
</evidence>
<dbReference type="EMBL" id="JAJNBZ010000010">
    <property type="protein sequence ID" value="MCE5170450.1"/>
    <property type="molecule type" value="Genomic_DNA"/>
</dbReference>
<name>A0ABS8YEN1_9BACL</name>
<evidence type="ECO:0000313" key="2">
    <source>
        <dbReference type="EMBL" id="MCE5170450.1"/>
    </source>
</evidence>
<protein>
    <submittedName>
        <fullName evidence="2">Class I SAM-dependent methyltransferase</fullName>
    </submittedName>
</protein>
<keyword evidence="3" id="KW-1185">Reference proteome</keyword>
<organism evidence="2 3">
    <name type="scientific">Paenibacillus profundus</name>
    <dbReference type="NCBI Taxonomy" id="1173085"/>
    <lineage>
        <taxon>Bacteria</taxon>
        <taxon>Bacillati</taxon>
        <taxon>Bacillota</taxon>
        <taxon>Bacilli</taxon>
        <taxon>Bacillales</taxon>
        <taxon>Paenibacillaceae</taxon>
        <taxon>Paenibacillus</taxon>
    </lineage>
</organism>
<feature type="domain" description="Methyltransferase type 11" evidence="1">
    <location>
        <begin position="54"/>
        <end position="151"/>
    </location>
</feature>
<dbReference type="Proteomes" id="UP001199916">
    <property type="component" value="Unassembled WGS sequence"/>
</dbReference>
<dbReference type="SUPFAM" id="SSF53335">
    <property type="entry name" value="S-adenosyl-L-methionine-dependent methyltransferases"/>
    <property type="match status" value="1"/>
</dbReference>
<gene>
    <name evidence="2" type="ORF">LQV63_14130</name>
</gene>
<keyword evidence="2" id="KW-0489">Methyltransferase</keyword>
<dbReference type="Gene3D" id="3.40.50.150">
    <property type="entry name" value="Vaccinia Virus protein VP39"/>
    <property type="match status" value="1"/>
</dbReference>
<sequence>MTDNPTEEMEQIMACYNQGLEKSRLSRGIEKLELERSKEIISRYIQGSGLVIYDIGGGAGVYSGWLAEQGHEVHLFDLASRSADMAAELNQQLTRPIQSIEVADARQIARADKSADAVLLMGPLYHLTEREDRIAALAEAKRLLKDGGILIAAAITRYGAMLYGLSVYGRDNQLINEDDFMFMIEREISEGQHVRPDKYPGFIARSYFHLPNELQEEMEAVGLEHLQTLAVEGPVWIIPTFEEKWSDESSRNRLIQLSRQVEEENSIMGMSPHIISVAVKR</sequence>
<dbReference type="RefSeq" id="WP_233697189.1">
    <property type="nucleotide sequence ID" value="NZ_JAJNBZ010000010.1"/>
</dbReference>
<evidence type="ECO:0000259" key="1">
    <source>
        <dbReference type="Pfam" id="PF08241"/>
    </source>
</evidence>
<dbReference type="GO" id="GO:0032259">
    <property type="term" value="P:methylation"/>
    <property type="evidence" value="ECO:0007669"/>
    <property type="project" value="UniProtKB-KW"/>
</dbReference>
<proteinExistence type="predicted"/>
<dbReference type="Pfam" id="PF08241">
    <property type="entry name" value="Methyltransf_11"/>
    <property type="match status" value="1"/>
</dbReference>
<reference evidence="2 3" key="1">
    <citation type="submission" date="2021-11" db="EMBL/GenBank/DDBJ databases">
        <title>Draft genome sequence of Paenibacillus profundus YoMME, a new Gram-positive bacteria with exoelectrogenic properties.</title>
        <authorList>
            <person name="Hubenova Y."/>
            <person name="Hubenova E."/>
            <person name="Manasiev Y."/>
            <person name="Peykov S."/>
            <person name="Mitov M."/>
        </authorList>
    </citation>
    <scope>NUCLEOTIDE SEQUENCE [LARGE SCALE GENOMIC DNA]</scope>
    <source>
        <strain evidence="2 3">YoMME</strain>
    </source>
</reference>
<accession>A0ABS8YEN1</accession>